<evidence type="ECO:0000313" key="3">
    <source>
        <dbReference type="EMBL" id="MDJ1168545.1"/>
    </source>
</evidence>
<dbReference type="PROSITE" id="PS51202">
    <property type="entry name" value="RCK_C"/>
    <property type="match status" value="1"/>
</dbReference>
<dbReference type="InterPro" id="IPR036291">
    <property type="entry name" value="NAD(P)-bd_dom_sf"/>
</dbReference>
<dbReference type="InterPro" id="IPR003148">
    <property type="entry name" value="RCK_N"/>
</dbReference>
<evidence type="ECO:0000259" key="2">
    <source>
        <dbReference type="PROSITE" id="PS51202"/>
    </source>
</evidence>
<name>A0ABT7ANT5_9CYAN</name>
<dbReference type="InterPro" id="IPR006037">
    <property type="entry name" value="RCK_C"/>
</dbReference>
<keyword evidence="4" id="KW-1185">Reference proteome</keyword>
<evidence type="ECO:0000256" key="1">
    <source>
        <dbReference type="SAM" id="Phobius"/>
    </source>
</evidence>
<reference evidence="3 4" key="1">
    <citation type="submission" date="2023-01" db="EMBL/GenBank/DDBJ databases">
        <title>Novel diversity within Roseofilum (Cyanobacteria; Desertifilaceae) from marine benthic mats with descriptions of four novel species.</title>
        <authorList>
            <person name="Wang Y."/>
            <person name="Berthold D.E."/>
            <person name="Hu J."/>
            <person name="Lefler F.W."/>
            <person name="Laughinghouse H.D. IV."/>
        </authorList>
    </citation>
    <scope>NUCLEOTIDE SEQUENCE [LARGE SCALE GENOMIC DNA]</scope>
    <source>
        <strain evidence="3 4">BLCC-M154</strain>
    </source>
</reference>
<sequence>MSTLSPTPPNVTPPSQNGDRFLICGLGRLGQECVIALRNFGVIVIGIEKMPPAEWELATVPELLDSLIIGDCRQLYILEQAQIQSCRTVLIVTSDEEVNAQTALAVRQLNPHVRIVVRSAADNLNQLLSEQLGNFFAAEPRQMVATAFGLAGLGAGTLGFFELDGQHLQVITHKLEEGHRWCHTRSLQDLNTSKRRVLFYHPKPGLLPHFYRWNPKDVVKPGDEIVYVEVVDKLSLTDEQQTPNFRRNLSERPRSNSRQTLGSRLTHFWNTQLFEVTFWQLQWQRFKDEFLITGVRKVAIINAIIVVFLLILGTVLFKAYYPNTTLLYSFYATAILLLGDYGELFGDLEPITKIPAALQLFAFTLTLVGTAFVGVLYALLTEAILSSKFELLRRRPPIPKTDHLILVGLDRLGQQVAGFLDNLEQALVVIPFNPNLDQNVLPRIPLVVGNLTEALTKANVLTARSVIITTDNEMLNLEIALMARRLNPNTHLVIGTYGQGLSQYLSHLLTNVQILGTYEVAAEAFAGAAFGENIISLFRYHKTILVTEYQIEEIDTLHGLLISEVAYGYRVVVLLHQTPPETATLMPSDDLRLAVGDRIVVLSSIEGLKRIEHGTIITPTWRVRIDSTPTRDAAFDGANVIARISGYSLSGARELMDQLPKILPKRLYLHQAARLVGELKRSRVKAQLIKPKPKT</sequence>
<keyword evidence="1" id="KW-0472">Membrane</keyword>
<dbReference type="EMBL" id="JAQOSP010000026">
    <property type="protein sequence ID" value="MDJ1168545.1"/>
    <property type="molecule type" value="Genomic_DNA"/>
</dbReference>
<feature type="transmembrane region" description="Helical" evidence="1">
    <location>
        <begin position="326"/>
        <end position="345"/>
    </location>
</feature>
<evidence type="ECO:0000313" key="4">
    <source>
        <dbReference type="Proteomes" id="UP001235303"/>
    </source>
</evidence>
<feature type="transmembrane region" description="Helical" evidence="1">
    <location>
        <begin position="299"/>
        <end position="320"/>
    </location>
</feature>
<proteinExistence type="predicted"/>
<dbReference type="Proteomes" id="UP001235303">
    <property type="component" value="Unassembled WGS sequence"/>
</dbReference>
<organism evidence="3 4">
    <name type="scientific">Roseofilum acuticapitatum BLCC-M154</name>
    <dbReference type="NCBI Taxonomy" id="3022444"/>
    <lineage>
        <taxon>Bacteria</taxon>
        <taxon>Bacillati</taxon>
        <taxon>Cyanobacteriota</taxon>
        <taxon>Cyanophyceae</taxon>
        <taxon>Desertifilales</taxon>
        <taxon>Desertifilaceae</taxon>
        <taxon>Roseofilum</taxon>
        <taxon>Roseofilum acuticapitatum</taxon>
    </lineage>
</organism>
<feature type="domain" description="RCK C-terminal" evidence="2">
    <location>
        <begin position="532"/>
        <end position="617"/>
    </location>
</feature>
<protein>
    <submittedName>
        <fullName evidence="3">NAD-binding protein</fullName>
    </submittedName>
</protein>
<dbReference type="Gene3D" id="3.40.50.720">
    <property type="entry name" value="NAD(P)-binding Rossmann-like Domain"/>
    <property type="match status" value="2"/>
</dbReference>
<feature type="transmembrane region" description="Helical" evidence="1">
    <location>
        <begin position="357"/>
        <end position="380"/>
    </location>
</feature>
<dbReference type="RefSeq" id="WP_283752307.1">
    <property type="nucleotide sequence ID" value="NZ_JAQOSP010000026.1"/>
</dbReference>
<dbReference type="InterPro" id="IPR050721">
    <property type="entry name" value="Trk_Ktr_HKT_K-transport"/>
</dbReference>
<dbReference type="PANTHER" id="PTHR43833:SF11">
    <property type="entry name" value="VOLTAGE-GATED POTASSIUM CHANNEL KCH"/>
    <property type="match status" value="1"/>
</dbReference>
<comment type="caution">
    <text evidence="3">The sequence shown here is derived from an EMBL/GenBank/DDBJ whole genome shotgun (WGS) entry which is preliminary data.</text>
</comment>
<keyword evidence="1" id="KW-0812">Transmembrane</keyword>
<dbReference type="Pfam" id="PF02254">
    <property type="entry name" value="TrkA_N"/>
    <property type="match status" value="2"/>
</dbReference>
<dbReference type="SUPFAM" id="SSF51735">
    <property type="entry name" value="NAD(P)-binding Rossmann-fold domains"/>
    <property type="match status" value="2"/>
</dbReference>
<accession>A0ABT7ANT5</accession>
<gene>
    <name evidence="3" type="ORF">PMG71_03805</name>
</gene>
<keyword evidence="1" id="KW-1133">Transmembrane helix</keyword>
<dbReference type="PANTHER" id="PTHR43833">
    <property type="entry name" value="POTASSIUM CHANNEL PROTEIN 2-RELATED-RELATED"/>
    <property type="match status" value="1"/>
</dbReference>